<dbReference type="Pfam" id="PF13592">
    <property type="entry name" value="HTH_33"/>
    <property type="match status" value="1"/>
</dbReference>
<evidence type="ECO:0000259" key="3">
    <source>
        <dbReference type="Pfam" id="PF13592"/>
    </source>
</evidence>
<dbReference type="PANTHER" id="PTHR46564:SF1">
    <property type="entry name" value="TRANSPOSASE"/>
    <property type="match status" value="1"/>
</dbReference>
<evidence type="ECO:0000259" key="2">
    <source>
        <dbReference type="Pfam" id="PF13518"/>
    </source>
</evidence>
<dbReference type="RefSeq" id="WP_092210027.1">
    <property type="nucleotide sequence ID" value="NZ_FMUX01000004.1"/>
</dbReference>
<keyword evidence="5" id="KW-1185">Reference proteome</keyword>
<dbReference type="InterPro" id="IPR055247">
    <property type="entry name" value="InsJ-like_HTH"/>
</dbReference>
<gene>
    <name evidence="4" type="ORF">SAMN05216233_104221</name>
</gene>
<sequence length="348" mass="40921">MEKIDTRKLPADTLHELRKQSARLRSKGMTFRKIAEIVGAHQETVRRWCKSFEKEGSKALIPKTRGRKAGERRTLTPEQEKTIQKWIKEKDPNQLKLDFCLWNRRAIVLLIKQEFDIEMPIRTVGEYLKRWGFTPQKPLRRAYEQNPKAVDAWLEDEFPSIKERAKLKKAEIHWGDETGLRTDSQHGRSYAPKGKTPAIRIPAKRDRANMISAITNQGKVRFMIYTETMNATVLIRFMKRLIQDAGRKVFLILDNLRVHHSKVVKRWLAENAERIEVFYLPSYSLELNPDEYLNCDLKAGIHSKKPARNQKQLKAKVLSHMRMLQKMPSRVKKYFQHPKISYAAYPVY</sequence>
<evidence type="ECO:0000259" key="1">
    <source>
        <dbReference type="Pfam" id="PF13358"/>
    </source>
</evidence>
<dbReference type="AlphaFoldDB" id="A0A1G5DK02"/>
<dbReference type="OrthoDB" id="5504200at2"/>
<dbReference type="NCBIfam" id="NF033545">
    <property type="entry name" value="transpos_IS630"/>
    <property type="match status" value="1"/>
</dbReference>
<dbReference type="STRING" id="419481.SAMN05216233_104221"/>
<reference evidence="4 5" key="1">
    <citation type="submission" date="2016-10" db="EMBL/GenBank/DDBJ databases">
        <authorList>
            <person name="de Groot N.N."/>
        </authorList>
    </citation>
    <scope>NUCLEOTIDE SEQUENCE [LARGE SCALE GENOMIC DNA]</scope>
    <source>
        <strain evidence="4 5">AA1</strain>
    </source>
</reference>
<dbReference type="PANTHER" id="PTHR46564">
    <property type="entry name" value="TRANSPOSASE"/>
    <property type="match status" value="1"/>
</dbReference>
<dbReference type="Gene3D" id="3.30.420.10">
    <property type="entry name" value="Ribonuclease H-like superfamily/Ribonuclease H"/>
    <property type="match status" value="1"/>
</dbReference>
<dbReference type="InterPro" id="IPR038717">
    <property type="entry name" value="Tc1-like_DDE_dom"/>
</dbReference>
<dbReference type="SUPFAM" id="SSF46689">
    <property type="entry name" value="Homeodomain-like"/>
    <property type="match status" value="1"/>
</dbReference>
<dbReference type="Pfam" id="PF13358">
    <property type="entry name" value="DDE_3"/>
    <property type="match status" value="1"/>
</dbReference>
<evidence type="ECO:0000313" key="5">
    <source>
        <dbReference type="Proteomes" id="UP000198870"/>
    </source>
</evidence>
<dbReference type="InterPro" id="IPR047655">
    <property type="entry name" value="Transpos_IS630-like"/>
</dbReference>
<dbReference type="InterPro" id="IPR036397">
    <property type="entry name" value="RNaseH_sf"/>
</dbReference>
<dbReference type="InterPro" id="IPR025959">
    <property type="entry name" value="Winged_HTH_dom"/>
</dbReference>
<feature type="domain" description="Tc1-like transposase DDE" evidence="1">
    <location>
        <begin position="172"/>
        <end position="314"/>
    </location>
</feature>
<name>A0A1G5DK02_9BACT</name>
<organism evidence="4 5">
    <name type="scientific">Desulfoluna spongiiphila</name>
    <dbReference type="NCBI Taxonomy" id="419481"/>
    <lineage>
        <taxon>Bacteria</taxon>
        <taxon>Pseudomonadati</taxon>
        <taxon>Thermodesulfobacteriota</taxon>
        <taxon>Desulfobacteria</taxon>
        <taxon>Desulfobacterales</taxon>
        <taxon>Desulfolunaceae</taxon>
        <taxon>Desulfoluna</taxon>
    </lineage>
</organism>
<dbReference type="Proteomes" id="UP000198870">
    <property type="component" value="Unassembled WGS sequence"/>
</dbReference>
<dbReference type="Pfam" id="PF13518">
    <property type="entry name" value="HTH_28"/>
    <property type="match status" value="1"/>
</dbReference>
<feature type="domain" description="Winged helix-turn helix" evidence="3">
    <location>
        <begin position="98"/>
        <end position="156"/>
    </location>
</feature>
<dbReference type="InterPro" id="IPR009057">
    <property type="entry name" value="Homeodomain-like_sf"/>
</dbReference>
<feature type="domain" description="Insertion element IS150 protein InsJ-like helix-turn-helix" evidence="2">
    <location>
        <begin position="20"/>
        <end position="68"/>
    </location>
</feature>
<protein>
    <submittedName>
        <fullName evidence="4">Transposase</fullName>
    </submittedName>
</protein>
<proteinExistence type="predicted"/>
<evidence type="ECO:0000313" key="4">
    <source>
        <dbReference type="EMBL" id="SCY14720.1"/>
    </source>
</evidence>
<accession>A0A1G5DK02</accession>
<dbReference type="EMBL" id="FMUX01000004">
    <property type="protein sequence ID" value="SCY14720.1"/>
    <property type="molecule type" value="Genomic_DNA"/>
</dbReference>
<dbReference type="GO" id="GO:0003676">
    <property type="term" value="F:nucleic acid binding"/>
    <property type="evidence" value="ECO:0007669"/>
    <property type="project" value="InterPro"/>
</dbReference>